<keyword evidence="2 4" id="KW-0378">Hydrolase</keyword>
<dbReference type="InterPro" id="IPR003961">
    <property type="entry name" value="FN3_dom"/>
</dbReference>
<dbReference type="GO" id="GO:0004650">
    <property type="term" value="F:polygalacturonase activity"/>
    <property type="evidence" value="ECO:0007669"/>
    <property type="project" value="InterPro"/>
</dbReference>
<dbReference type="Proteomes" id="UP000305100">
    <property type="component" value="Unassembled WGS sequence"/>
</dbReference>
<proteinExistence type="inferred from homology"/>
<feature type="domain" description="Fibronectin type-III" evidence="5">
    <location>
        <begin position="8"/>
        <end position="97"/>
    </location>
</feature>
<evidence type="ECO:0000256" key="4">
    <source>
        <dbReference type="RuleBase" id="RU361169"/>
    </source>
</evidence>
<comment type="similarity">
    <text evidence="1 4">Belongs to the glycosyl hydrolase 28 family.</text>
</comment>
<evidence type="ECO:0000313" key="7">
    <source>
        <dbReference type="Proteomes" id="UP000305100"/>
    </source>
</evidence>
<dbReference type="SUPFAM" id="SSF49265">
    <property type="entry name" value="Fibronectin type III"/>
    <property type="match status" value="1"/>
</dbReference>
<dbReference type="SMART" id="SM00060">
    <property type="entry name" value="FN3"/>
    <property type="match status" value="1"/>
</dbReference>
<dbReference type="Pfam" id="PF00041">
    <property type="entry name" value="fn3"/>
    <property type="match status" value="1"/>
</dbReference>
<dbReference type="CDD" id="cd00063">
    <property type="entry name" value="FN3"/>
    <property type="match status" value="1"/>
</dbReference>
<dbReference type="InterPro" id="IPR051801">
    <property type="entry name" value="GH28_Enzymes"/>
</dbReference>
<evidence type="ECO:0000259" key="5">
    <source>
        <dbReference type="PROSITE" id="PS50853"/>
    </source>
</evidence>
<name>A0A5R9CNX8_9LACO</name>
<dbReference type="InterPro" id="IPR011050">
    <property type="entry name" value="Pectin_lyase_fold/virulence"/>
</dbReference>
<evidence type="ECO:0000256" key="3">
    <source>
        <dbReference type="ARBA" id="ARBA00023295"/>
    </source>
</evidence>
<dbReference type="RefSeq" id="WP_082620252.1">
    <property type="nucleotide sequence ID" value="NZ_VBSX01000041.1"/>
</dbReference>
<evidence type="ECO:0000256" key="2">
    <source>
        <dbReference type="ARBA" id="ARBA00022801"/>
    </source>
</evidence>
<organism evidence="6 7">
    <name type="scientific">Lentilactobacillus parafarraginis</name>
    <dbReference type="NCBI Taxonomy" id="390842"/>
    <lineage>
        <taxon>Bacteria</taxon>
        <taxon>Bacillati</taxon>
        <taxon>Bacillota</taxon>
        <taxon>Bacilli</taxon>
        <taxon>Lactobacillales</taxon>
        <taxon>Lactobacillaceae</taxon>
        <taxon>Lentilactobacillus</taxon>
    </lineage>
</organism>
<evidence type="ECO:0000256" key="1">
    <source>
        <dbReference type="ARBA" id="ARBA00008834"/>
    </source>
</evidence>
<dbReference type="SUPFAM" id="SSF51126">
    <property type="entry name" value="Pectin lyase-like"/>
    <property type="match status" value="1"/>
</dbReference>
<dbReference type="OrthoDB" id="9795222at2"/>
<comment type="caution">
    <text evidence="6">The sequence shown here is derived from an EMBL/GenBank/DDBJ whole genome shotgun (WGS) entry which is preliminary data.</text>
</comment>
<dbReference type="Gene3D" id="2.160.20.10">
    <property type="entry name" value="Single-stranded right-handed beta-helix, Pectin lyase-like"/>
    <property type="match status" value="1"/>
</dbReference>
<dbReference type="Gene3D" id="2.60.40.10">
    <property type="entry name" value="Immunoglobulins"/>
    <property type="match status" value="1"/>
</dbReference>
<dbReference type="EMBL" id="VBSX01000041">
    <property type="protein sequence ID" value="TLQ16739.1"/>
    <property type="molecule type" value="Genomic_DNA"/>
</dbReference>
<dbReference type="InterPro" id="IPR036116">
    <property type="entry name" value="FN3_sf"/>
</dbReference>
<evidence type="ECO:0000313" key="6">
    <source>
        <dbReference type="EMBL" id="TLQ16739.1"/>
    </source>
</evidence>
<keyword evidence="3 4" id="KW-0326">Glycosidase</keyword>
<dbReference type="PROSITE" id="PS50853">
    <property type="entry name" value="FN3"/>
    <property type="match status" value="1"/>
</dbReference>
<accession>A0A5R9CNX8</accession>
<protein>
    <submittedName>
        <fullName evidence="6">Glycoside hydrolase family 28 protein</fullName>
    </submittedName>
</protein>
<reference evidence="6 7" key="1">
    <citation type="submission" date="2019-05" db="EMBL/GenBank/DDBJ databases">
        <title>The metagenome of a microbial culture collection derived from dairy environment covers the genomic content of the human microbiome.</title>
        <authorList>
            <person name="Roder T."/>
            <person name="Wuthrich D."/>
            <person name="Sattari Z."/>
            <person name="Von Ah U."/>
            <person name="Bar C."/>
            <person name="Ronchi F."/>
            <person name="Macpherson A.J."/>
            <person name="Ganal-Vonarburg S.C."/>
            <person name="Bruggmann R."/>
            <person name="Vergeres G."/>
        </authorList>
    </citation>
    <scope>NUCLEOTIDE SEQUENCE [LARGE SCALE GENOMIC DNA]</scope>
    <source>
        <strain evidence="6 7">FAM 1079</strain>
    </source>
</reference>
<dbReference type="InterPro" id="IPR000743">
    <property type="entry name" value="Glyco_hydro_28"/>
</dbReference>
<dbReference type="InterPro" id="IPR013783">
    <property type="entry name" value="Ig-like_fold"/>
</dbReference>
<dbReference type="InterPro" id="IPR012334">
    <property type="entry name" value="Pectin_lyas_fold"/>
</dbReference>
<dbReference type="Pfam" id="PF00295">
    <property type="entry name" value="Glyco_hydro_28"/>
    <property type="match status" value="1"/>
</dbReference>
<dbReference type="AlphaFoldDB" id="A0A5R9CNX8"/>
<sequence>MTNTSNLAPQRPMVAPATLGSTHVSIVWDKPVDYREVTGYVVLLDGHQILKTTSKQTHATVVDLQPNTQYTFEVRSLFPQGRIVAATKKIGVKTRPAAQLIDVTQAPYAADPTGKRLSTAALQRAITDCPKGGTVLIPKGTIVLSGAIDLKSDMVFQVDGTLQGSTDPSDYVYAQGDRSKSSQHVNADGLILTRYEGWEMNCFRSLINAGYLTPENRMNMVCHDIRICGTGTIIGGGNQLGDGMKERYHDKQKWPQYVSDGIGGRRVRGRLLSFIQCQNVDIWNVTVKNPPCWTIHMIYCDTVTTHGVNIQSRGIDNGDGWDPDSSRNMMIFDTTFDTGDDCIAIKSGKNPEGNQINILAKNIRIFDLKMIGGHVLAIGSEESGGVDGVSLRDCVVSDTDYGVELKAHASRGGYIRNFKMQDCRVDRFMVHSVDYNADGQAAPTLPVFQTIQISNTQITGNGHSLEFVGFYEPQTGACSDISDVLLDSVTLPNNGNANDPQICVKYARKITFKNVHREDGTAPVIDADMRTIRVLRINGKQSG</sequence>
<dbReference type="PANTHER" id="PTHR31339">
    <property type="entry name" value="PECTIN LYASE-RELATED"/>
    <property type="match status" value="1"/>
</dbReference>
<dbReference type="PANTHER" id="PTHR31339:SF9">
    <property type="entry name" value="PLASMIN AND FIBRONECTIN-BINDING PROTEIN A"/>
    <property type="match status" value="1"/>
</dbReference>
<gene>
    <name evidence="6" type="ORF">FEZ41_12570</name>
</gene>
<dbReference type="GO" id="GO:0005975">
    <property type="term" value="P:carbohydrate metabolic process"/>
    <property type="evidence" value="ECO:0007669"/>
    <property type="project" value="InterPro"/>
</dbReference>